<gene>
    <name evidence="6" type="ORF">MMF98_13925</name>
</gene>
<dbReference type="PANTHER" id="PTHR38099:SF1">
    <property type="entry name" value="LARGE RIBOSOMAL RNA SUBUNIT ACCUMULATION PROTEIN YCED"/>
    <property type="match status" value="1"/>
</dbReference>
<dbReference type="InterPro" id="IPR003772">
    <property type="entry name" value="YceD"/>
</dbReference>
<proteinExistence type="inferred from homology"/>
<keyword evidence="7" id="KW-1185">Reference proteome</keyword>
<reference evidence="6" key="1">
    <citation type="submission" date="2022-03" db="EMBL/GenBank/DDBJ databases">
        <authorList>
            <person name="Woo C.Y."/>
        </authorList>
    </citation>
    <scope>NUCLEOTIDE SEQUENCE</scope>
    <source>
        <strain evidence="6">CYS-02</strain>
    </source>
</reference>
<dbReference type="AlphaFoldDB" id="A0A9X1VWM8"/>
<dbReference type="InterPro" id="IPR039255">
    <property type="entry name" value="YceD_bac"/>
</dbReference>
<sequence>MKNEFDAARLDVKAFAQDGGELSGQDALGRYERLMAETRGQGGDSLLGWTASGELKPVLGAPGEIWLHLRAEATLPLTCQRCLGPVQWPVVAERSFRFVADEAAALAQDDEAEEDLLVLSRAFDLRGLIEDEILMALPLVPRHDICPTDVKLAVADEAFEDETQAKPNPFAVLAKLQGRKPS</sequence>
<evidence type="ECO:0000313" key="7">
    <source>
        <dbReference type="Proteomes" id="UP001139447"/>
    </source>
</evidence>
<evidence type="ECO:0000256" key="5">
    <source>
        <dbReference type="ARBA" id="ARBA00031841"/>
    </source>
</evidence>
<evidence type="ECO:0000256" key="1">
    <source>
        <dbReference type="ARBA" id="ARBA00002868"/>
    </source>
</evidence>
<dbReference type="GO" id="GO:0005829">
    <property type="term" value="C:cytosol"/>
    <property type="evidence" value="ECO:0007669"/>
    <property type="project" value="TreeGrafter"/>
</dbReference>
<evidence type="ECO:0000256" key="3">
    <source>
        <dbReference type="ARBA" id="ARBA00015716"/>
    </source>
</evidence>
<comment type="similarity">
    <text evidence="2">Belongs to the DUF177 domain family.</text>
</comment>
<name>A0A9X1VWM8_9BURK</name>
<dbReference type="Pfam" id="PF02620">
    <property type="entry name" value="YceD"/>
    <property type="match status" value="1"/>
</dbReference>
<evidence type="ECO:0000313" key="6">
    <source>
        <dbReference type="EMBL" id="MCJ0764310.1"/>
    </source>
</evidence>
<evidence type="ECO:0000256" key="2">
    <source>
        <dbReference type="ARBA" id="ARBA00010740"/>
    </source>
</evidence>
<comment type="caution">
    <text evidence="6">The sequence shown here is derived from an EMBL/GenBank/DDBJ whole genome shotgun (WGS) entry which is preliminary data.</text>
</comment>
<evidence type="ECO:0000256" key="4">
    <source>
        <dbReference type="ARBA" id="ARBA00022517"/>
    </source>
</evidence>
<organism evidence="6 7">
    <name type="scientific">Variovorax terrae</name>
    <dbReference type="NCBI Taxonomy" id="2923278"/>
    <lineage>
        <taxon>Bacteria</taxon>
        <taxon>Pseudomonadati</taxon>
        <taxon>Pseudomonadota</taxon>
        <taxon>Betaproteobacteria</taxon>
        <taxon>Burkholderiales</taxon>
        <taxon>Comamonadaceae</taxon>
        <taxon>Variovorax</taxon>
    </lineage>
</organism>
<dbReference type="PANTHER" id="PTHR38099">
    <property type="entry name" value="LARGE RIBOSOMAL RNA SUBUNIT ACCUMULATION PROTEIN YCED"/>
    <property type="match status" value="1"/>
</dbReference>
<dbReference type="GO" id="GO:0042254">
    <property type="term" value="P:ribosome biogenesis"/>
    <property type="evidence" value="ECO:0007669"/>
    <property type="project" value="UniProtKB-KW"/>
</dbReference>
<accession>A0A9X1VWM8</accession>
<keyword evidence="4" id="KW-0690">Ribosome biogenesis</keyword>
<protein>
    <recommendedName>
        <fullName evidence="3">Large ribosomal RNA subunit accumulation protein YceD</fullName>
    </recommendedName>
    <alternativeName>
        <fullName evidence="5">23S rRNA accumulation protein YceD</fullName>
    </alternativeName>
</protein>
<comment type="function">
    <text evidence="1">Plays a role in synthesis, processing and/or stability of 23S rRNA.</text>
</comment>
<dbReference type="RefSeq" id="WP_243306912.1">
    <property type="nucleotide sequence ID" value="NZ_JALGBI010000001.1"/>
</dbReference>
<dbReference type="EMBL" id="JALGBI010000001">
    <property type="protein sequence ID" value="MCJ0764310.1"/>
    <property type="molecule type" value="Genomic_DNA"/>
</dbReference>
<dbReference type="Proteomes" id="UP001139447">
    <property type="component" value="Unassembled WGS sequence"/>
</dbReference>